<dbReference type="Proteomes" id="UP000294134">
    <property type="component" value="Segment"/>
</dbReference>
<sequence>MRTGFLIARIMKDLSSPSNNDRLARAMFVANAVGFHVPLMLDKTPAECAEAHTKFFRSICGSVNENIALDTKKAQDVFNDIIRIRYELVQGVIDPSLVQAALTSTTAQDGLTRSEFSMAEWLASRPDFIRCQLEIADVLKQTAAEE</sequence>
<dbReference type="InterPro" id="IPR058016">
    <property type="entry name" value="Gp85"/>
</dbReference>
<dbReference type="EMBL" id="MK552327">
    <property type="protein sequence ID" value="QBJ02622.1"/>
    <property type="molecule type" value="Genomic_DNA"/>
</dbReference>
<evidence type="ECO:0000313" key="1">
    <source>
        <dbReference type="EMBL" id="QBJ02622.1"/>
    </source>
</evidence>
<keyword evidence="2" id="KW-1185">Reference proteome</keyword>
<proteinExistence type="predicted"/>
<name>A0A481W4Q5_9CAUD</name>
<protein>
    <submittedName>
        <fullName evidence="1">Virion structural protein</fullName>
    </submittedName>
</protein>
<reference evidence="1 2" key="1">
    <citation type="submission" date="2019-02" db="EMBL/GenBank/DDBJ databases">
        <authorList>
            <person name="Frampton R.A."/>
            <person name="Wojtus J.K."/>
            <person name="Fineran P.C."/>
            <person name="Hendrickson H.L."/>
        </authorList>
    </citation>
    <scope>NUCLEOTIDE SEQUENCE [LARGE SCALE GENOMIC DNA]</scope>
</reference>
<gene>
    <name evidence="1" type="ORF">PSA21_94</name>
</gene>
<evidence type="ECO:0000313" key="2">
    <source>
        <dbReference type="Proteomes" id="UP000294134"/>
    </source>
</evidence>
<dbReference type="Pfam" id="PF25615">
    <property type="entry name" value="PhiKZ_gp85"/>
    <property type="match status" value="1"/>
</dbReference>
<accession>A0A481W4Q5</accession>
<organism evidence="1 2">
    <name type="scientific">Pseudomonas phage Psa21</name>
    <dbReference type="NCBI Taxonomy" id="2530023"/>
    <lineage>
        <taxon>Viruses</taxon>
        <taxon>Duplodnaviria</taxon>
        <taxon>Heunggongvirae</taxon>
        <taxon>Uroviricota</taxon>
        <taxon>Caudoviricetes</taxon>
        <taxon>Chimalliviridae</taxon>
        <taxon>Tepukevirus</taxon>
        <taxon>Tepukevirus Psa21</taxon>
    </lineage>
</organism>